<name>A0ABR7MX29_9FIRM</name>
<dbReference type="Proteomes" id="UP000637513">
    <property type="component" value="Unassembled WGS sequence"/>
</dbReference>
<dbReference type="RefSeq" id="WP_249305819.1">
    <property type="nucleotide sequence ID" value="NZ_JACRSW010000040.1"/>
</dbReference>
<dbReference type="Gene3D" id="3.40.50.1000">
    <property type="entry name" value="HAD superfamily/HAD-like"/>
    <property type="match status" value="1"/>
</dbReference>
<dbReference type="PANTHER" id="PTHR10000">
    <property type="entry name" value="PHOSPHOSERINE PHOSPHATASE"/>
    <property type="match status" value="1"/>
</dbReference>
<dbReference type="InterPro" id="IPR023214">
    <property type="entry name" value="HAD_sf"/>
</dbReference>
<dbReference type="Pfam" id="PF08282">
    <property type="entry name" value="Hydrolase_3"/>
    <property type="match status" value="1"/>
</dbReference>
<dbReference type="EMBL" id="JACRSW010000040">
    <property type="protein sequence ID" value="MBC8558389.1"/>
    <property type="molecule type" value="Genomic_DNA"/>
</dbReference>
<dbReference type="NCBIfam" id="TIGR01484">
    <property type="entry name" value="HAD-SF-IIB"/>
    <property type="match status" value="1"/>
</dbReference>
<dbReference type="InterPro" id="IPR036412">
    <property type="entry name" value="HAD-like_sf"/>
</dbReference>
<dbReference type="CDD" id="cd07516">
    <property type="entry name" value="HAD_Pase"/>
    <property type="match status" value="1"/>
</dbReference>
<dbReference type="SFLD" id="SFLDG01140">
    <property type="entry name" value="C2.B:_Phosphomannomutase_and_P"/>
    <property type="match status" value="1"/>
</dbReference>
<dbReference type="InterPro" id="IPR000150">
    <property type="entry name" value="Cof"/>
</dbReference>
<proteinExistence type="predicted"/>
<evidence type="ECO:0000313" key="2">
    <source>
        <dbReference type="Proteomes" id="UP000637513"/>
    </source>
</evidence>
<dbReference type="NCBIfam" id="TIGR00099">
    <property type="entry name" value="Cof-subfamily"/>
    <property type="match status" value="1"/>
</dbReference>
<dbReference type="SFLD" id="SFLDS00003">
    <property type="entry name" value="Haloacid_Dehalogenase"/>
    <property type="match status" value="1"/>
</dbReference>
<dbReference type="PROSITE" id="PS01229">
    <property type="entry name" value="COF_2"/>
    <property type="match status" value="1"/>
</dbReference>
<comment type="caution">
    <text evidence="1">The sequence shown here is derived from an EMBL/GenBank/DDBJ whole genome shotgun (WGS) entry which is preliminary data.</text>
</comment>
<sequence>MKKILVLDLDGTLTNHKKEITPKTKAAIMEMQKQGHTVVLASGRPTRGVDPIRKELELDRYDGYTLAFNGARITRCSTNEVIYQQTLPEEIVPELFAMAKQEGIGMMTYDEQGIIANRHEDEFMDIEAMINQVQIRHFDDPTAHLTQPVNKCLGTAPVDIAPAIEKKFYDRFSDRINVSRSEAFFIELVPKGVDKAASLAKLCEILGRSRDDMIACGDGFNDISMIEFAGLGVAMENAQEPVKKVADYITRSNEEDGVAHVIHKYILAS</sequence>
<protein>
    <submittedName>
        <fullName evidence="1">HAD family phosphatase</fullName>
    </submittedName>
</protein>
<accession>A0ABR7MX29</accession>
<keyword evidence="2" id="KW-1185">Reference proteome</keyword>
<dbReference type="Gene3D" id="3.30.1240.10">
    <property type="match status" value="1"/>
</dbReference>
<dbReference type="InterPro" id="IPR006379">
    <property type="entry name" value="HAD-SF_hydro_IIB"/>
</dbReference>
<evidence type="ECO:0000313" key="1">
    <source>
        <dbReference type="EMBL" id="MBC8558389.1"/>
    </source>
</evidence>
<gene>
    <name evidence="1" type="ORF">H8700_11850</name>
</gene>
<organism evidence="1 2">
    <name type="scientific">Jutongia hominis</name>
    <dbReference type="NCBI Taxonomy" id="2763664"/>
    <lineage>
        <taxon>Bacteria</taxon>
        <taxon>Bacillati</taxon>
        <taxon>Bacillota</taxon>
        <taxon>Clostridia</taxon>
        <taxon>Lachnospirales</taxon>
        <taxon>Lachnospiraceae</taxon>
        <taxon>Jutongia</taxon>
    </lineage>
</organism>
<reference evidence="1 2" key="1">
    <citation type="submission" date="2020-08" db="EMBL/GenBank/DDBJ databases">
        <title>Genome public.</title>
        <authorList>
            <person name="Liu C."/>
            <person name="Sun Q."/>
        </authorList>
    </citation>
    <scope>NUCLEOTIDE SEQUENCE [LARGE SCALE GENOMIC DNA]</scope>
    <source>
        <strain evidence="1 2">BX3</strain>
    </source>
</reference>
<dbReference type="SUPFAM" id="SSF56784">
    <property type="entry name" value="HAD-like"/>
    <property type="match status" value="1"/>
</dbReference>
<dbReference type="PANTHER" id="PTHR10000:SF8">
    <property type="entry name" value="HAD SUPERFAMILY HYDROLASE-LIKE, TYPE 3"/>
    <property type="match status" value="1"/>
</dbReference>
<dbReference type="SFLD" id="SFLDG01144">
    <property type="entry name" value="C2.B.4:_PGP_Like"/>
    <property type="match status" value="1"/>
</dbReference>